<dbReference type="PROSITE" id="PS51128">
    <property type="entry name" value="ZF_DKSA_2"/>
    <property type="match status" value="1"/>
</dbReference>
<proteinExistence type="predicted"/>
<dbReference type="InterPro" id="IPR037187">
    <property type="entry name" value="DnaK_N"/>
</dbReference>
<sequence>MNKMSMDKKIIAPIKKDLTKKRKEVMAELASFTKEDKHAKAMRRPNFTDLGVANDDNAKEVDIYTTNLSVSKVLEGALQDIEAALKRVEKGTYGVCKYCGREINPKRLLARPVSSACVACKSKLQKSV</sequence>
<keyword evidence="3" id="KW-0862">Zinc</keyword>
<dbReference type="SUPFAM" id="SSF109635">
    <property type="entry name" value="DnaK suppressor protein DksA, alpha-hairpin domain"/>
    <property type="match status" value="1"/>
</dbReference>
<evidence type="ECO:0000259" key="5">
    <source>
        <dbReference type="Pfam" id="PF01258"/>
    </source>
</evidence>
<dbReference type="InterPro" id="IPR000962">
    <property type="entry name" value="Znf_DskA_TraR"/>
</dbReference>
<evidence type="ECO:0000256" key="3">
    <source>
        <dbReference type="ARBA" id="ARBA00022833"/>
    </source>
</evidence>
<evidence type="ECO:0000256" key="2">
    <source>
        <dbReference type="ARBA" id="ARBA00022771"/>
    </source>
</evidence>
<accession>A0A1F5SMD5</accession>
<dbReference type="AlphaFoldDB" id="A0A1F5SMD5"/>
<evidence type="ECO:0000313" key="7">
    <source>
        <dbReference type="Proteomes" id="UP000178925"/>
    </source>
</evidence>
<dbReference type="Gene3D" id="1.20.120.910">
    <property type="entry name" value="DksA, coiled-coil domain"/>
    <property type="match status" value="1"/>
</dbReference>
<comment type="caution">
    <text evidence="6">The sequence shown here is derived from an EMBL/GenBank/DDBJ whole genome shotgun (WGS) entry which is preliminary data.</text>
</comment>
<keyword evidence="1" id="KW-0479">Metal-binding</keyword>
<organism evidence="6 7">
    <name type="scientific">Candidatus Falkowbacteria bacterium RIFOXYA2_FULL_47_9</name>
    <dbReference type="NCBI Taxonomy" id="1797995"/>
    <lineage>
        <taxon>Bacteria</taxon>
        <taxon>Candidatus Falkowiibacteriota</taxon>
    </lineage>
</organism>
<name>A0A1F5SMD5_9BACT</name>
<evidence type="ECO:0000256" key="4">
    <source>
        <dbReference type="PROSITE-ProRule" id="PRU00510"/>
    </source>
</evidence>
<evidence type="ECO:0000313" key="6">
    <source>
        <dbReference type="EMBL" id="OGF27867.1"/>
    </source>
</evidence>
<dbReference type="Pfam" id="PF01258">
    <property type="entry name" value="zf-dskA_traR"/>
    <property type="match status" value="1"/>
</dbReference>
<evidence type="ECO:0000256" key="1">
    <source>
        <dbReference type="ARBA" id="ARBA00022723"/>
    </source>
</evidence>
<feature type="domain" description="Zinc finger DksA/TraR C4-type" evidence="5">
    <location>
        <begin position="91"/>
        <end position="125"/>
    </location>
</feature>
<protein>
    <recommendedName>
        <fullName evidence="5">Zinc finger DksA/TraR C4-type domain-containing protein</fullName>
    </recommendedName>
</protein>
<dbReference type="EMBL" id="MFGC01000022">
    <property type="protein sequence ID" value="OGF27867.1"/>
    <property type="molecule type" value="Genomic_DNA"/>
</dbReference>
<dbReference type="Proteomes" id="UP000178925">
    <property type="component" value="Unassembled WGS sequence"/>
</dbReference>
<dbReference type="SUPFAM" id="SSF57716">
    <property type="entry name" value="Glucocorticoid receptor-like (DNA-binding domain)"/>
    <property type="match status" value="1"/>
</dbReference>
<dbReference type="GO" id="GO:0008270">
    <property type="term" value="F:zinc ion binding"/>
    <property type="evidence" value="ECO:0007669"/>
    <property type="project" value="UniProtKB-KW"/>
</dbReference>
<dbReference type="PANTHER" id="PTHR33823">
    <property type="entry name" value="RNA POLYMERASE-BINDING TRANSCRIPTION FACTOR DKSA-RELATED"/>
    <property type="match status" value="1"/>
</dbReference>
<feature type="zinc finger region" description="dksA C4-type" evidence="4">
    <location>
        <begin position="96"/>
        <end position="120"/>
    </location>
</feature>
<dbReference type="PANTHER" id="PTHR33823:SF4">
    <property type="entry name" value="GENERAL STRESS PROTEIN 16O"/>
    <property type="match status" value="1"/>
</dbReference>
<reference evidence="6 7" key="1">
    <citation type="journal article" date="2016" name="Nat. Commun.">
        <title>Thousands of microbial genomes shed light on interconnected biogeochemical processes in an aquifer system.</title>
        <authorList>
            <person name="Anantharaman K."/>
            <person name="Brown C.T."/>
            <person name="Hug L.A."/>
            <person name="Sharon I."/>
            <person name="Castelle C.J."/>
            <person name="Probst A.J."/>
            <person name="Thomas B.C."/>
            <person name="Singh A."/>
            <person name="Wilkins M.J."/>
            <person name="Karaoz U."/>
            <person name="Brodie E.L."/>
            <person name="Williams K.H."/>
            <person name="Hubbard S.S."/>
            <person name="Banfield J.F."/>
        </authorList>
    </citation>
    <scope>NUCLEOTIDE SEQUENCE [LARGE SCALE GENOMIC DNA]</scope>
</reference>
<dbReference type="STRING" id="1797995.A2242_01200"/>
<keyword evidence="2" id="KW-0863">Zinc-finger</keyword>
<gene>
    <name evidence="6" type="ORF">A2242_01200</name>
</gene>